<protein>
    <submittedName>
        <fullName evidence="10">Serpin B6</fullName>
    </submittedName>
</protein>
<evidence type="ECO:0000259" key="9">
    <source>
        <dbReference type="SMART" id="SM00093"/>
    </source>
</evidence>
<dbReference type="PROSITE" id="PS00284">
    <property type="entry name" value="SERPIN"/>
    <property type="match status" value="1"/>
</dbReference>
<dbReference type="CDD" id="cd19577">
    <property type="entry name" value="serpinJ_IRS-2-like"/>
    <property type="match status" value="1"/>
</dbReference>
<evidence type="ECO:0000313" key="11">
    <source>
        <dbReference type="Proteomes" id="UP000499080"/>
    </source>
</evidence>
<dbReference type="SMART" id="SM00093">
    <property type="entry name" value="SERPIN"/>
    <property type="match status" value="1"/>
</dbReference>
<keyword evidence="7" id="KW-0325">Glycoprotein</keyword>
<dbReference type="Gene3D" id="2.30.39.10">
    <property type="entry name" value="Alpha-1-antitrypsin, domain 1"/>
    <property type="match status" value="1"/>
</dbReference>
<dbReference type="InterPro" id="IPR023795">
    <property type="entry name" value="Serpin_CS"/>
</dbReference>
<dbReference type="InterPro" id="IPR042185">
    <property type="entry name" value="Serpin_sf_2"/>
</dbReference>
<dbReference type="InterPro" id="IPR036186">
    <property type="entry name" value="Serpin_sf"/>
</dbReference>
<dbReference type="EMBL" id="BGPR01004149">
    <property type="protein sequence ID" value="GBM96515.1"/>
    <property type="molecule type" value="Genomic_DNA"/>
</dbReference>
<keyword evidence="11" id="KW-1185">Reference proteome</keyword>
<keyword evidence="4" id="KW-0646">Protease inhibitor</keyword>
<dbReference type="Proteomes" id="UP000499080">
    <property type="component" value="Unassembled WGS sequence"/>
</dbReference>
<evidence type="ECO:0000256" key="2">
    <source>
        <dbReference type="ARBA" id="ARBA00009500"/>
    </source>
</evidence>
<proteinExistence type="inferred from homology"/>
<dbReference type="FunFam" id="3.30.497.10:FF:000031">
    <property type="entry name" value="Putative salivary serpin"/>
    <property type="match status" value="1"/>
</dbReference>
<dbReference type="PANTHER" id="PTHR11461:SF211">
    <property type="entry name" value="GH10112P-RELATED"/>
    <property type="match status" value="1"/>
</dbReference>
<evidence type="ECO:0000256" key="6">
    <source>
        <dbReference type="ARBA" id="ARBA00022900"/>
    </source>
</evidence>
<evidence type="ECO:0000256" key="1">
    <source>
        <dbReference type="ARBA" id="ARBA00004613"/>
    </source>
</evidence>
<organism evidence="10 11">
    <name type="scientific">Araneus ventricosus</name>
    <name type="common">Orbweaver spider</name>
    <name type="synonym">Epeira ventricosa</name>
    <dbReference type="NCBI Taxonomy" id="182803"/>
    <lineage>
        <taxon>Eukaryota</taxon>
        <taxon>Metazoa</taxon>
        <taxon>Ecdysozoa</taxon>
        <taxon>Arthropoda</taxon>
        <taxon>Chelicerata</taxon>
        <taxon>Arachnida</taxon>
        <taxon>Araneae</taxon>
        <taxon>Araneomorphae</taxon>
        <taxon>Entelegynae</taxon>
        <taxon>Araneoidea</taxon>
        <taxon>Araneidae</taxon>
        <taxon>Araneus</taxon>
    </lineage>
</organism>
<name>A0A4Y2K3W9_ARAVE</name>
<evidence type="ECO:0000256" key="4">
    <source>
        <dbReference type="ARBA" id="ARBA00022690"/>
    </source>
</evidence>
<reference evidence="10 11" key="1">
    <citation type="journal article" date="2019" name="Sci. Rep.">
        <title>Orb-weaving spider Araneus ventricosus genome elucidates the spidroin gene catalogue.</title>
        <authorList>
            <person name="Kono N."/>
            <person name="Nakamura H."/>
            <person name="Ohtoshi R."/>
            <person name="Moran D.A.P."/>
            <person name="Shinohara A."/>
            <person name="Yoshida Y."/>
            <person name="Fujiwara M."/>
            <person name="Mori M."/>
            <person name="Tomita M."/>
            <person name="Arakawa K."/>
        </authorList>
    </citation>
    <scope>NUCLEOTIDE SEQUENCE [LARGE SCALE GENOMIC DNA]</scope>
</reference>
<feature type="domain" description="Serpin" evidence="9">
    <location>
        <begin position="24"/>
        <end position="381"/>
    </location>
</feature>
<comment type="subcellular location">
    <subcellularLocation>
        <location evidence="1">Secreted</location>
    </subcellularLocation>
</comment>
<keyword evidence="6" id="KW-0722">Serine protease inhibitor</keyword>
<dbReference type="SUPFAM" id="SSF56574">
    <property type="entry name" value="Serpins"/>
    <property type="match status" value="1"/>
</dbReference>
<comment type="caution">
    <text evidence="10">The sequence shown here is derived from an EMBL/GenBank/DDBJ whole genome shotgun (WGS) entry which is preliminary data.</text>
</comment>
<gene>
    <name evidence="10" type="primary">SERPINB6_6</name>
    <name evidence="10" type="ORF">AVEN_68015_1</name>
</gene>
<dbReference type="GO" id="GO:0004867">
    <property type="term" value="F:serine-type endopeptidase inhibitor activity"/>
    <property type="evidence" value="ECO:0007669"/>
    <property type="project" value="UniProtKB-KW"/>
</dbReference>
<dbReference type="PANTHER" id="PTHR11461">
    <property type="entry name" value="SERINE PROTEASE INHIBITOR, SERPIN"/>
    <property type="match status" value="1"/>
</dbReference>
<dbReference type="OrthoDB" id="47207at2759"/>
<keyword evidence="3" id="KW-0964">Secreted</keyword>
<dbReference type="InterPro" id="IPR000215">
    <property type="entry name" value="Serpin_fam"/>
</dbReference>
<evidence type="ECO:0000256" key="5">
    <source>
        <dbReference type="ARBA" id="ARBA00022729"/>
    </source>
</evidence>
<dbReference type="Gene3D" id="3.30.497.10">
    <property type="entry name" value="Antithrombin, subunit I, domain 2"/>
    <property type="match status" value="1"/>
</dbReference>
<dbReference type="InterPro" id="IPR023796">
    <property type="entry name" value="Serpin_dom"/>
</dbReference>
<keyword evidence="5" id="KW-0732">Signal</keyword>
<evidence type="ECO:0000256" key="8">
    <source>
        <dbReference type="RuleBase" id="RU000411"/>
    </source>
</evidence>
<sequence>MESQDANEAASTLALADANNYLGLNLYKVLSKGEGNIFFSPFSLSCALAMLFCGTREETAKEMRTVLGYEIAQIKDEDIKSYFQELLHEIEKNPDSYTLTSANSLLCQKGFLLKEEYKSVLSGFFKALFQEADIARENEKAIQVINEWVSEKTHNMIPKLLDVLDPEAVLVFFNAVYFKGFWKYPFDKEMTRLRNFYIKGQKDNFKSVPMMYINKSFSYVCKESFGALELPYIGDDVSMLILLPDSENGLRDLENSLNYDFIQDLKQDMMETRVDVTLPKFRLEFSKSLKESFQCLGLEKVFTTGAQFGGISDTENLLVSEIFHKAIIEVNEEGTEASAATQIEAVPMCMNPDFIVDHPFMFVIYNTQNNLILFMGRIEEL</sequence>
<evidence type="ECO:0000256" key="7">
    <source>
        <dbReference type="ARBA" id="ARBA00023180"/>
    </source>
</evidence>
<comment type="similarity">
    <text evidence="2 8">Belongs to the serpin family.</text>
</comment>
<dbReference type="GO" id="GO:0005615">
    <property type="term" value="C:extracellular space"/>
    <property type="evidence" value="ECO:0007669"/>
    <property type="project" value="InterPro"/>
</dbReference>
<evidence type="ECO:0000313" key="10">
    <source>
        <dbReference type="EMBL" id="GBM96515.1"/>
    </source>
</evidence>
<evidence type="ECO:0000256" key="3">
    <source>
        <dbReference type="ARBA" id="ARBA00022525"/>
    </source>
</evidence>
<dbReference type="Pfam" id="PF00079">
    <property type="entry name" value="Serpin"/>
    <property type="match status" value="1"/>
</dbReference>
<dbReference type="AlphaFoldDB" id="A0A4Y2K3W9"/>
<accession>A0A4Y2K3W9</accession>
<dbReference type="InterPro" id="IPR042178">
    <property type="entry name" value="Serpin_sf_1"/>
</dbReference>